<dbReference type="InterPro" id="IPR002328">
    <property type="entry name" value="ADH_Zn_CS"/>
</dbReference>
<dbReference type="InterPro" id="IPR020843">
    <property type="entry name" value="ER"/>
</dbReference>
<dbReference type="SMART" id="SM00829">
    <property type="entry name" value="PKS_ER"/>
    <property type="match status" value="1"/>
</dbReference>
<evidence type="ECO:0000256" key="4">
    <source>
        <dbReference type="ARBA" id="ARBA00023002"/>
    </source>
</evidence>
<dbReference type="Gene3D" id="3.40.50.720">
    <property type="entry name" value="NAD(P)-binding Rossmann-like Domain"/>
    <property type="match status" value="1"/>
</dbReference>
<proteinExistence type="inferred from homology"/>
<dbReference type="Pfam" id="PF08240">
    <property type="entry name" value="ADH_N"/>
    <property type="match status" value="1"/>
</dbReference>
<keyword evidence="8" id="KW-1185">Reference proteome</keyword>
<dbReference type="InterPro" id="IPR047109">
    <property type="entry name" value="CAD-like"/>
</dbReference>
<evidence type="ECO:0000256" key="3">
    <source>
        <dbReference type="ARBA" id="ARBA00022833"/>
    </source>
</evidence>
<dbReference type="SUPFAM" id="SSF51735">
    <property type="entry name" value="NAD(P)-binding Rossmann-fold domains"/>
    <property type="match status" value="1"/>
</dbReference>
<feature type="domain" description="Enoyl reductase (ER)" evidence="6">
    <location>
        <begin position="28"/>
        <end position="350"/>
    </location>
</feature>
<dbReference type="InterPro" id="IPR013149">
    <property type="entry name" value="ADH-like_C"/>
</dbReference>
<dbReference type="PROSITE" id="PS00059">
    <property type="entry name" value="ADH_ZINC"/>
    <property type="match status" value="1"/>
</dbReference>
<dbReference type="PANTHER" id="PTHR42683">
    <property type="entry name" value="ALDEHYDE REDUCTASE"/>
    <property type="match status" value="1"/>
</dbReference>
<evidence type="ECO:0000256" key="1">
    <source>
        <dbReference type="ARBA" id="ARBA00001947"/>
    </source>
</evidence>
<evidence type="ECO:0000313" key="8">
    <source>
        <dbReference type="Proteomes" id="UP001500185"/>
    </source>
</evidence>
<organism evidence="7 8">
    <name type="scientific">Psychroflexus lacisalsi</name>
    <dbReference type="NCBI Taxonomy" id="503928"/>
    <lineage>
        <taxon>Bacteria</taxon>
        <taxon>Pseudomonadati</taxon>
        <taxon>Bacteroidota</taxon>
        <taxon>Flavobacteriia</taxon>
        <taxon>Flavobacteriales</taxon>
        <taxon>Flavobacteriaceae</taxon>
        <taxon>Psychroflexus</taxon>
    </lineage>
</organism>
<dbReference type="InterPro" id="IPR011032">
    <property type="entry name" value="GroES-like_sf"/>
</dbReference>
<dbReference type="InterPro" id="IPR013154">
    <property type="entry name" value="ADH-like_N"/>
</dbReference>
<dbReference type="InterPro" id="IPR029752">
    <property type="entry name" value="D-isomer_DH_CS1"/>
</dbReference>
<keyword evidence="3 5" id="KW-0862">Zinc</keyword>
<name>A0ABN1K3C2_9FLAO</name>
<dbReference type="InterPro" id="IPR036291">
    <property type="entry name" value="NAD(P)-bd_dom_sf"/>
</dbReference>
<reference evidence="7 8" key="1">
    <citation type="journal article" date="2019" name="Int. J. Syst. Evol. Microbiol.">
        <title>The Global Catalogue of Microorganisms (GCM) 10K type strain sequencing project: providing services to taxonomists for standard genome sequencing and annotation.</title>
        <authorList>
            <consortium name="The Broad Institute Genomics Platform"/>
            <consortium name="The Broad Institute Genome Sequencing Center for Infectious Disease"/>
            <person name="Wu L."/>
            <person name="Ma J."/>
        </authorList>
    </citation>
    <scope>NUCLEOTIDE SEQUENCE [LARGE SCALE GENOMIC DNA]</scope>
    <source>
        <strain evidence="7 8">JCM 16231</strain>
    </source>
</reference>
<keyword evidence="4" id="KW-0560">Oxidoreductase</keyword>
<dbReference type="Proteomes" id="UP001500185">
    <property type="component" value="Unassembled WGS sequence"/>
</dbReference>
<dbReference type="Pfam" id="PF00107">
    <property type="entry name" value="ADH_zinc_N"/>
    <property type="match status" value="1"/>
</dbReference>
<dbReference type="SUPFAM" id="SSF50129">
    <property type="entry name" value="GroES-like"/>
    <property type="match status" value="1"/>
</dbReference>
<dbReference type="CDD" id="cd05283">
    <property type="entry name" value="CAD1"/>
    <property type="match status" value="1"/>
</dbReference>
<protein>
    <submittedName>
        <fullName evidence="7">NAD(P)-dependent alcohol dehydrogenase</fullName>
    </submittedName>
</protein>
<gene>
    <name evidence="7" type="ORF">GCM10009433_04830</name>
</gene>
<evidence type="ECO:0000259" key="6">
    <source>
        <dbReference type="SMART" id="SM00829"/>
    </source>
</evidence>
<dbReference type="Gene3D" id="3.90.180.10">
    <property type="entry name" value="Medium-chain alcohol dehydrogenases, catalytic domain"/>
    <property type="match status" value="1"/>
</dbReference>
<evidence type="ECO:0000256" key="2">
    <source>
        <dbReference type="ARBA" id="ARBA00022723"/>
    </source>
</evidence>
<comment type="caution">
    <text evidence="7">The sequence shown here is derived from an EMBL/GenBank/DDBJ whole genome shotgun (WGS) entry which is preliminary data.</text>
</comment>
<comment type="similarity">
    <text evidence="5">Belongs to the zinc-containing alcohol dehydrogenase family.</text>
</comment>
<accession>A0ABN1K3C2</accession>
<keyword evidence="2 5" id="KW-0479">Metal-binding</keyword>
<sequence>MTLPELQIEIELYKKNKHMKVSAFAAKGPHEKLEAFSYEMGALGAEQVDVKVLNCGICHSDLSMMNNDWGMTTYPIVPGHEVVGEVIAAGNAVKNIKVGDKVGVGWYSASCMSCHECMDGSHHLCSSVEFTIGGRHGGFADYVRSHWSWTIPLPEGINLAKAGPLLCGGITVFNPIMIAGVKATDKVGVIGIGGLGHMALKFLNKWGCEIVAFSSSPSKKESILAMGATQVIDSTKPEELEKIAGTLNFILNTTNVTLDWNAYLVALAPKGKFHNVGAVLEPMAIPAFTLIMGDKSVTGSPLGSPALTKTMLEFCVRHDIYPITEEFPMAKVNEALEHLKSGKARYRIVLKN</sequence>
<evidence type="ECO:0000256" key="5">
    <source>
        <dbReference type="RuleBase" id="RU361277"/>
    </source>
</evidence>
<dbReference type="PROSITE" id="PS00065">
    <property type="entry name" value="D_2_HYDROXYACID_DH_1"/>
    <property type="match status" value="1"/>
</dbReference>
<dbReference type="EMBL" id="BAAAGG010000005">
    <property type="protein sequence ID" value="GAA0753118.1"/>
    <property type="molecule type" value="Genomic_DNA"/>
</dbReference>
<evidence type="ECO:0000313" key="7">
    <source>
        <dbReference type="EMBL" id="GAA0753118.1"/>
    </source>
</evidence>
<comment type="cofactor">
    <cofactor evidence="1 5">
        <name>Zn(2+)</name>
        <dbReference type="ChEBI" id="CHEBI:29105"/>
    </cofactor>
</comment>